<sequence length="39" mass="4378">GGAGLARPRGRCGTNDPPHRRRAMRTRSAHQKSKRRPPM</sequence>
<proteinExistence type="predicted"/>
<feature type="non-terminal residue" evidence="2">
    <location>
        <position position="1"/>
    </location>
</feature>
<name>A0A6J4LXD4_9HYPH</name>
<feature type="non-terminal residue" evidence="2">
    <location>
        <position position="39"/>
    </location>
</feature>
<feature type="compositionally biased region" description="Basic residues" evidence="1">
    <location>
        <begin position="19"/>
        <end position="39"/>
    </location>
</feature>
<accession>A0A6J4LXD4</accession>
<organism evidence="2">
    <name type="scientific">uncultured Microvirga sp</name>
    <dbReference type="NCBI Taxonomy" id="412392"/>
    <lineage>
        <taxon>Bacteria</taxon>
        <taxon>Pseudomonadati</taxon>
        <taxon>Pseudomonadota</taxon>
        <taxon>Alphaproteobacteria</taxon>
        <taxon>Hyphomicrobiales</taxon>
        <taxon>Methylobacteriaceae</taxon>
        <taxon>Microvirga</taxon>
        <taxon>environmental samples</taxon>
    </lineage>
</organism>
<evidence type="ECO:0000256" key="1">
    <source>
        <dbReference type="SAM" id="MobiDB-lite"/>
    </source>
</evidence>
<dbReference type="AlphaFoldDB" id="A0A6J4LXD4"/>
<protein>
    <submittedName>
        <fullName evidence="2">Uncharacterized protein</fullName>
    </submittedName>
</protein>
<dbReference type="EMBL" id="CADCUC010000413">
    <property type="protein sequence ID" value="CAA9344452.1"/>
    <property type="molecule type" value="Genomic_DNA"/>
</dbReference>
<gene>
    <name evidence="2" type="ORF">AVDCRST_MAG90-2110</name>
</gene>
<feature type="region of interest" description="Disordered" evidence="1">
    <location>
        <begin position="1"/>
        <end position="39"/>
    </location>
</feature>
<reference evidence="2" key="1">
    <citation type="submission" date="2020-02" db="EMBL/GenBank/DDBJ databases">
        <authorList>
            <person name="Meier V. D."/>
        </authorList>
    </citation>
    <scope>NUCLEOTIDE SEQUENCE</scope>
    <source>
        <strain evidence="2">AVDCRST_MAG90</strain>
    </source>
</reference>
<evidence type="ECO:0000313" key="2">
    <source>
        <dbReference type="EMBL" id="CAA9344452.1"/>
    </source>
</evidence>